<evidence type="ECO:0000313" key="2">
    <source>
        <dbReference type="Proteomes" id="UP001157502"/>
    </source>
</evidence>
<proteinExistence type="predicted"/>
<organism evidence="1 2">
    <name type="scientific">Dallia pectoralis</name>
    <name type="common">Alaska blackfish</name>
    <dbReference type="NCBI Taxonomy" id="75939"/>
    <lineage>
        <taxon>Eukaryota</taxon>
        <taxon>Metazoa</taxon>
        <taxon>Chordata</taxon>
        <taxon>Craniata</taxon>
        <taxon>Vertebrata</taxon>
        <taxon>Euteleostomi</taxon>
        <taxon>Actinopterygii</taxon>
        <taxon>Neopterygii</taxon>
        <taxon>Teleostei</taxon>
        <taxon>Protacanthopterygii</taxon>
        <taxon>Esociformes</taxon>
        <taxon>Umbridae</taxon>
        <taxon>Dallia</taxon>
    </lineage>
</organism>
<dbReference type="EMBL" id="CM055760">
    <property type="protein sequence ID" value="KAJ7987284.1"/>
    <property type="molecule type" value="Genomic_DNA"/>
</dbReference>
<protein>
    <submittedName>
        <fullName evidence="1">Uncharacterized protein</fullName>
    </submittedName>
</protein>
<comment type="caution">
    <text evidence="1">The sequence shown here is derived from an EMBL/GenBank/DDBJ whole genome shotgun (WGS) entry which is preliminary data.</text>
</comment>
<name>A0ACC2F7E5_DALPE</name>
<gene>
    <name evidence="1" type="ORF">DPEC_G00337130</name>
</gene>
<evidence type="ECO:0000313" key="1">
    <source>
        <dbReference type="EMBL" id="KAJ7987284.1"/>
    </source>
</evidence>
<dbReference type="Proteomes" id="UP001157502">
    <property type="component" value="Chromosome 33"/>
</dbReference>
<keyword evidence="2" id="KW-1185">Reference proteome</keyword>
<accession>A0ACC2F7E5</accession>
<sequence>MESRFYMSLSPLLLLCLAITASATQQSCLPETSADNQNAWVRVREMPSGCWSNYTTADNKEVHIIKLINTLEGDMFFELNMSTARPMHLVFTTDSDKVIYISAFSNPDVTFYVDFDGHIKVLGVNTYLQYKDAPKADEDLPSWATVRFGGLTSFTTIQNPKRIYSTGGEGRQLVSTGSNACARTNGWHLSYLVMESWMPSLKSCSIQTPNSHNEKELYIVNIPDDVSIRHVFVHVIAQRAIRMFLRGPEGTTWHLYGLQDTSFFSNNVIKTEQGIRYMLPAAVNISTDDAAAVQKVGMDYYKTSTFTSYSEIRTKGTMVMLFLGNTNHTVVTEAQSTKSPASRPDQMPMFMQLYTSPDYRSPLDPNSKVPSDKRIYAEISSPTLGEMLTIRVVSCSVRSMTSCPVERDMPFWSEACPSAVCPTRVSFSLELLQDLTSTSWDLDCSVKFCYGERCGDGGRVKRNLEVLQKNISPPRQCVDFSLSAVLGIAVGGFLIGVLLIGALWFIKIRTGYPSGLEVASTASNLSGCPCTLTGKRQPVSTNPSPSENSSANASIGSTKSTPTSSMA</sequence>
<reference evidence="1" key="1">
    <citation type="submission" date="2021-05" db="EMBL/GenBank/DDBJ databases">
        <authorList>
            <person name="Pan Q."/>
            <person name="Jouanno E."/>
            <person name="Zahm M."/>
            <person name="Klopp C."/>
            <person name="Cabau C."/>
            <person name="Louis A."/>
            <person name="Berthelot C."/>
            <person name="Parey E."/>
            <person name="Roest Crollius H."/>
            <person name="Montfort J."/>
            <person name="Robinson-Rechavi M."/>
            <person name="Bouchez O."/>
            <person name="Lampietro C."/>
            <person name="Lopez Roques C."/>
            <person name="Donnadieu C."/>
            <person name="Postlethwait J."/>
            <person name="Bobe J."/>
            <person name="Dillon D."/>
            <person name="Chandos A."/>
            <person name="von Hippel F."/>
            <person name="Guiguen Y."/>
        </authorList>
    </citation>
    <scope>NUCLEOTIDE SEQUENCE</scope>
    <source>
        <strain evidence="1">YG-Jan2019</strain>
    </source>
</reference>